<dbReference type="Proteomes" id="UP000756132">
    <property type="component" value="Chromosome 4"/>
</dbReference>
<protein>
    <recommendedName>
        <fullName evidence="3">RBR-type E3 ubiquitin transferase</fullName>
        <ecNumber evidence="3">2.3.2.31</ecNumber>
    </recommendedName>
</protein>
<dbReference type="GeneID" id="71983851"/>
<dbReference type="SUPFAM" id="SSF57850">
    <property type="entry name" value="RING/U-box"/>
    <property type="match status" value="1"/>
</dbReference>
<organism evidence="5 6">
    <name type="scientific">Passalora fulva</name>
    <name type="common">Tomato leaf mold</name>
    <name type="synonym">Cladosporium fulvum</name>
    <dbReference type="NCBI Taxonomy" id="5499"/>
    <lineage>
        <taxon>Eukaryota</taxon>
        <taxon>Fungi</taxon>
        <taxon>Dikarya</taxon>
        <taxon>Ascomycota</taxon>
        <taxon>Pezizomycotina</taxon>
        <taxon>Dothideomycetes</taxon>
        <taxon>Dothideomycetidae</taxon>
        <taxon>Mycosphaerellales</taxon>
        <taxon>Mycosphaerellaceae</taxon>
        <taxon>Fulvia</taxon>
    </lineage>
</organism>
<dbReference type="Pfam" id="PF22605">
    <property type="entry name" value="IBR_2"/>
    <property type="match status" value="1"/>
</dbReference>
<evidence type="ECO:0000259" key="4">
    <source>
        <dbReference type="Pfam" id="PF22605"/>
    </source>
</evidence>
<dbReference type="GO" id="GO:0016567">
    <property type="term" value="P:protein ubiquitination"/>
    <property type="evidence" value="ECO:0007669"/>
    <property type="project" value="InterPro"/>
</dbReference>
<dbReference type="PANTHER" id="PTHR11685">
    <property type="entry name" value="RBR FAMILY RING FINGER AND IBR DOMAIN-CONTAINING"/>
    <property type="match status" value="1"/>
</dbReference>
<evidence type="ECO:0000256" key="2">
    <source>
        <dbReference type="ARBA" id="ARBA00004906"/>
    </source>
</evidence>
<sequence length="411" mass="45640">MPKEPRLTIAQPNRKSPMAPPSITKTTFTCCVCQEDHQEVEPVKIQGDFLCKQCFDDGIKPQFFRAAANEADYPVRWGGKAVDIAPLRHHFDRAFLKAWTYKTKEYSTPGNERLYCAGTASSQPCGAFLGPQAKHRSTKKCGICQYYTCVDCKASFGSNPLNHTCSEPAQATDPFDDLERGKEYQKCPGCNTPVELQDGCNHITCQMGNYDTHFCFLCGAQATHEDGHWAVGKPCPLYNRPGEANAQYDAVQDEDEDEMLHVEATLDLIEEAIADLDANNDTDTDSPEVKLRRSDRRWIVALSRTLSDEHEEAVAAGQEPHAGTQAVMSLLKSLKKMVGHYTIHLEQDEIMRDVKQEILNAVTAASAAQLTAIPEVDYTRYQRLRLVVVTVTAATRGEDMAAIAAARLAEF</sequence>
<dbReference type="CDD" id="cd20336">
    <property type="entry name" value="Rcat_RBR"/>
    <property type="match status" value="1"/>
</dbReference>
<comment type="catalytic activity">
    <reaction evidence="1">
        <text>[E2 ubiquitin-conjugating enzyme]-S-ubiquitinyl-L-cysteine + [acceptor protein]-L-lysine = [E2 ubiquitin-conjugating enzyme]-L-cysteine + [acceptor protein]-N(6)-ubiquitinyl-L-lysine.</text>
        <dbReference type="EC" id="2.3.2.31"/>
    </reaction>
</comment>
<reference evidence="5" key="2">
    <citation type="journal article" date="2022" name="Microb. Genom.">
        <title>A chromosome-scale genome assembly of the tomato pathogen Cladosporium fulvum reveals a compartmentalized genome architecture and the presence of a dispensable chromosome.</title>
        <authorList>
            <person name="Zaccaron A.Z."/>
            <person name="Chen L.H."/>
            <person name="Samaras A."/>
            <person name="Stergiopoulos I."/>
        </authorList>
    </citation>
    <scope>NUCLEOTIDE SEQUENCE</scope>
    <source>
        <strain evidence="5">Race5_Kim</strain>
    </source>
</reference>
<evidence type="ECO:0000256" key="1">
    <source>
        <dbReference type="ARBA" id="ARBA00001798"/>
    </source>
</evidence>
<evidence type="ECO:0000313" key="6">
    <source>
        <dbReference type="Proteomes" id="UP000756132"/>
    </source>
</evidence>
<dbReference type="KEGG" id="ffu:CLAFUR5_03973"/>
<dbReference type="Gene3D" id="1.20.120.1750">
    <property type="match status" value="1"/>
</dbReference>
<dbReference type="EMBL" id="CP090166">
    <property type="protein sequence ID" value="UJO16378.1"/>
    <property type="molecule type" value="Genomic_DNA"/>
</dbReference>
<dbReference type="EC" id="2.3.2.31" evidence="3"/>
<evidence type="ECO:0000256" key="3">
    <source>
        <dbReference type="ARBA" id="ARBA00012251"/>
    </source>
</evidence>
<name>A0A9Q8P7T7_PASFU</name>
<dbReference type="InterPro" id="IPR054694">
    <property type="entry name" value="Parkin-like_IBR"/>
</dbReference>
<feature type="domain" description="E3 ubiquitin-protein ligase parkin-like IBR" evidence="4">
    <location>
        <begin position="186"/>
        <end position="224"/>
    </location>
</feature>
<keyword evidence="6" id="KW-1185">Reference proteome</keyword>
<evidence type="ECO:0000313" key="5">
    <source>
        <dbReference type="EMBL" id="UJO16378.1"/>
    </source>
</evidence>
<gene>
    <name evidence="5" type="ORF">CLAFUR5_03973</name>
</gene>
<dbReference type="GO" id="GO:0061630">
    <property type="term" value="F:ubiquitin protein ligase activity"/>
    <property type="evidence" value="ECO:0007669"/>
    <property type="project" value="UniProtKB-EC"/>
</dbReference>
<dbReference type="OrthoDB" id="10009520at2759"/>
<comment type="pathway">
    <text evidence="2">Protein modification; protein ubiquitination.</text>
</comment>
<dbReference type="RefSeq" id="XP_047760744.1">
    <property type="nucleotide sequence ID" value="XM_047903121.1"/>
</dbReference>
<proteinExistence type="predicted"/>
<reference evidence="5" key="1">
    <citation type="submission" date="2021-12" db="EMBL/GenBank/DDBJ databases">
        <authorList>
            <person name="Zaccaron A."/>
            <person name="Stergiopoulos I."/>
        </authorList>
    </citation>
    <scope>NUCLEOTIDE SEQUENCE</scope>
    <source>
        <strain evidence="5">Race5_Kim</strain>
    </source>
</reference>
<dbReference type="AlphaFoldDB" id="A0A9Q8P7T7"/>
<accession>A0A9Q8P7T7</accession>
<dbReference type="InterPro" id="IPR031127">
    <property type="entry name" value="E3_UB_ligase_RBR"/>
</dbReference>